<dbReference type="InterPro" id="IPR002885">
    <property type="entry name" value="PPR_rpt"/>
</dbReference>
<evidence type="ECO:0000256" key="1">
    <source>
        <dbReference type="ARBA" id="ARBA00022737"/>
    </source>
</evidence>
<dbReference type="PROSITE" id="PS51375">
    <property type="entry name" value="PPR"/>
    <property type="match status" value="4"/>
</dbReference>
<feature type="repeat" description="PPR" evidence="2">
    <location>
        <begin position="174"/>
        <end position="204"/>
    </location>
</feature>
<gene>
    <name evidence="3" type="ORF">SELMODRAFT_131657</name>
</gene>
<dbReference type="Pfam" id="PF01535">
    <property type="entry name" value="PPR"/>
    <property type="match status" value="6"/>
</dbReference>
<proteinExistence type="predicted"/>
<dbReference type="EMBL" id="GL377673">
    <property type="protein sequence ID" value="EFJ08507.1"/>
    <property type="molecule type" value="Genomic_DNA"/>
</dbReference>
<feature type="repeat" description="PPR" evidence="2">
    <location>
        <begin position="205"/>
        <end position="239"/>
    </location>
</feature>
<dbReference type="GO" id="GO:0009451">
    <property type="term" value="P:RNA modification"/>
    <property type="evidence" value="ECO:0007669"/>
    <property type="project" value="InterPro"/>
</dbReference>
<dbReference type="OMA" id="FHSICAD"/>
<evidence type="ECO:0000313" key="4">
    <source>
        <dbReference type="Proteomes" id="UP000001514"/>
    </source>
</evidence>
<dbReference type="InterPro" id="IPR046960">
    <property type="entry name" value="PPR_At4g14850-like_plant"/>
</dbReference>
<dbReference type="InterPro" id="IPR011990">
    <property type="entry name" value="TPR-like_helical_dom_sf"/>
</dbReference>
<protein>
    <recommendedName>
        <fullName evidence="5">Pentacotripeptide-repeat region of PRORP domain-containing protein</fullName>
    </recommendedName>
</protein>
<dbReference type="NCBIfam" id="TIGR00756">
    <property type="entry name" value="PPR"/>
    <property type="match status" value="4"/>
</dbReference>
<dbReference type="Gramene" id="EFJ08507">
    <property type="protein sequence ID" value="EFJ08507"/>
    <property type="gene ID" value="SELMODRAFT_131657"/>
</dbReference>
<dbReference type="PANTHER" id="PTHR47926">
    <property type="entry name" value="PENTATRICOPEPTIDE REPEAT-CONTAINING PROTEIN"/>
    <property type="match status" value="1"/>
</dbReference>
<keyword evidence="4" id="KW-1185">Reference proteome</keyword>
<evidence type="ECO:0000256" key="2">
    <source>
        <dbReference type="PROSITE-ProRule" id="PRU00708"/>
    </source>
</evidence>
<dbReference type="AlphaFoldDB" id="D8T4D5"/>
<dbReference type="Gene3D" id="1.25.40.10">
    <property type="entry name" value="Tetratricopeptide repeat domain"/>
    <property type="match status" value="4"/>
</dbReference>
<name>D8T4D5_SELML</name>
<accession>D8T4D5</accession>
<reference evidence="3 4" key="1">
    <citation type="journal article" date="2011" name="Science">
        <title>The Selaginella genome identifies genetic changes associated with the evolution of vascular plants.</title>
        <authorList>
            <person name="Banks J.A."/>
            <person name="Nishiyama T."/>
            <person name="Hasebe M."/>
            <person name="Bowman J.L."/>
            <person name="Gribskov M."/>
            <person name="dePamphilis C."/>
            <person name="Albert V.A."/>
            <person name="Aono N."/>
            <person name="Aoyama T."/>
            <person name="Ambrose B.A."/>
            <person name="Ashton N.W."/>
            <person name="Axtell M.J."/>
            <person name="Barker E."/>
            <person name="Barker M.S."/>
            <person name="Bennetzen J.L."/>
            <person name="Bonawitz N.D."/>
            <person name="Chapple C."/>
            <person name="Cheng C."/>
            <person name="Correa L.G."/>
            <person name="Dacre M."/>
            <person name="DeBarry J."/>
            <person name="Dreyer I."/>
            <person name="Elias M."/>
            <person name="Engstrom E.M."/>
            <person name="Estelle M."/>
            <person name="Feng L."/>
            <person name="Finet C."/>
            <person name="Floyd S.K."/>
            <person name="Frommer W.B."/>
            <person name="Fujita T."/>
            <person name="Gramzow L."/>
            <person name="Gutensohn M."/>
            <person name="Harholt J."/>
            <person name="Hattori M."/>
            <person name="Heyl A."/>
            <person name="Hirai T."/>
            <person name="Hiwatashi Y."/>
            <person name="Ishikawa M."/>
            <person name="Iwata M."/>
            <person name="Karol K.G."/>
            <person name="Koehler B."/>
            <person name="Kolukisaoglu U."/>
            <person name="Kubo M."/>
            <person name="Kurata T."/>
            <person name="Lalonde S."/>
            <person name="Li K."/>
            <person name="Li Y."/>
            <person name="Litt A."/>
            <person name="Lyons E."/>
            <person name="Manning G."/>
            <person name="Maruyama T."/>
            <person name="Michael T.P."/>
            <person name="Mikami K."/>
            <person name="Miyazaki S."/>
            <person name="Morinaga S."/>
            <person name="Murata T."/>
            <person name="Mueller-Roeber B."/>
            <person name="Nelson D.R."/>
            <person name="Obara M."/>
            <person name="Oguri Y."/>
            <person name="Olmstead R.G."/>
            <person name="Onodera N."/>
            <person name="Petersen B.L."/>
            <person name="Pils B."/>
            <person name="Prigge M."/>
            <person name="Rensing S.A."/>
            <person name="Riano-Pachon D.M."/>
            <person name="Roberts A.W."/>
            <person name="Sato Y."/>
            <person name="Scheller H.V."/>
            <person name="Schulz B."/>
            <person name="Schulz C."/>
            <person name="Shakirov E.V."/>
            <person name="Shibagaki N."/>
            <person name="Shinohara N."/>
            <person name="Shippen D.E."/>
            <person name="Soerensen I."/>
            <person name="Sotooka R."/>
            <person name="Sugimoto N."/>
            <person name="Sugita M."/>
            <person name="Sumikawa N."/>
            <person name="Tanurdzic M."/>
            <person name="Theissen G."/>
            <person name="Ulvskov P."/>
            <person name="Wakazuki S."/>
            <person name="Weng J.K."/>
            <person name="Willats W.W."/>
            <person name="Wipf D."/>
            <person name="Wolf P.G."/>
            <person name="Yang L."/>
            <person name="Zimmer A.D."/>
            <person name="Zhu Q."/>
            <person name="Mitros T."/>
            <person name="Hellsten U."/>
            <person name="Loque D."/>
            <person name="Otillar R."/>
            <person name="Salamov A."/>
            <person name="Schmutz J."/>
            <person name="Shapiro H."/>
            <person name="Lindquist E."/>
            <person name="Lucas S."/>
            <person name="Rokhsar D."/>
            <person name="Grigoriev I.V."/>
        </authorList>
    </citation>
    <scope>NUCLEOTIDE SEQUENCE [LARGE SCALE GENOMIC DNA]</scope>
</reference>
<dbReference type="HOGENOM" id="CLU_002706_0_0_1"/>
<evidence type="ECO:0000313" key="3">
    <source>
        <dbReference type="EMBL" id="EFJ08507.1"/>
    </source>
</evidence>
<dbReference type="STRING" id="88036.D8T4D5"/>
<organism evidence="4">
    <name type="scientific">Selaginella moellendorffii</name>
    <name type="common">Spikemoss</name>
    <dbReference type="NCBI Taxonomy" id="88036"/>
    <lineage>
        <taxon>Eukaryota</taxon>
        <taxon>Viridiplantae</taxon>
        <taxon>Streptophyta</taxon>
        <taxon>Embryophyta</taxon>
        <taxon>Tracheophyta</taxon>
        <taxon>Lycopodiopsida</taxon>
        <taxon>Selaginellales</taxon>
        <taxon>Selaginellaceae</taxon>
        <taxon>Selaginella</taxon>
    </lineage>
</organism>
<feature type="repeat" description="PPR" evidence="2">
    <location>
        <begin position="36"/>
        <end position="66"/>
    </location>
</feature>
<dbReference type="GO" id="GO:0003723">
    <property type="term" value="F:RNA binding"/>
    <property type="evidence" value="ECO:0007669"/>
    <property type="project" value="InterPro"/>
</dbReference>
<dbReference type="InParanoid" id="D8T4D5"/>
<dbReference type="FunFam" id="1.25.40.10:FF:000158">
    <property type="entry name" value="pentatricopeptide repeat-containing protein At2g33680"/>
    <property type="match status" value="1"/>
</dbReference>
<dbReference type="Pfam" id="PF13041">
    <property type="entry name" value="PPR_2"/>
    <property type="match status" value="1"/>
</dbReference>
<dbReference type="Proteomes" id="UP000001514">
    <property type="component" value="Unassembled WGS sequence"/>
</dbReference>
<feature type="repeat" description="PPR" evidence="2">
    <location>
        <begin position="69"/>
        <end position="103"/>
    </location>
</feature>
<keyword evidence="1" id="KW-0677">Repeat</keyword>
<sequence length="355" mass="39417">MLKRDDVAWNNMLAAYAQEGNLCKALLTFDLMPQWTVVSWNTLISGYLEHGCADEATKLFDQMPEETRDVVAWNAMISTYGENGSSDEAKKLFDRASERNVISWTSLVTAFALGGQIDRATGAFKRMPGHDSALFDELPMKDVISWNSLLIAFGWRKSKHHLPQNAFDSMPVHVVLTWNALMASYAHCGFLQKAKTVFDEMPVRDSISWNALMAAYARAGHGDVSFHVCRLMYQDGVRPVDVTFTIVLTACSHGGLSKDGLQYFHSICADHNLVPSLDNFCCMIDLLARSGRTGDALELVESMPYLPNEVAWAVLLAGCMTHKDVRHGEIAGKRFCELSPSKGAPYVMLGKHLIS</sequence>
<dbReference type="GO" id="GO:0048731">
    <property type="term" value="P:system development"/>
    <property type="evidence" value="ECO:0007669"/>
    <property type="project" value="UniProtKB-ARBA"/>
</dbReference>
<dbReference type="eggNOG" id="KOG4197">
    <property type="taxonomic scope" value="Eukaryota"/>
</dbReference>
<dbReference type="SUPFAM" id="SSF48452">
    <property type="entry name" value="TPR-like"/>
    <property type="match status" value="1"/>
</dbReference>
<dbReference type="KEGG" id="smo:SELMODRAFT_131657"/>
<evidence type="ECO:0008006" key="5">
    <source>
        <dbReference type="Google" id="ProtNLM"/>
    </source>
</evidence>